<reference evidence="2 3" key="1">
    <citation type="submission" date="2020-04" db="EMBL/GenBank/DDBJ databases">
        <authorList>
            <consortium name="Desulfovibrio sp. FSS-1 genome sequencing consortium"/>
            <person name="Shimoshige H."/>
            <person name="Kobayashi H."/>
            <person name="Maekawa T."/>
        </authorList>
    </citation>
    <scope>NUCLEOTIDE SEQUENCE [LARGE SCALE GENOMIC DNA]</scope>
    <source>
        <strain evidence="2 3">SIID29052-01</strain>
    </source>
</reference>
<evidence type="ECO:0000313" key="3">
    <source>
        <dbReference type="Proteomes" id="UP000494245"/>
    </source>
</evidence>
<proteinExistence type="predicted"/>
<dbReference type="RefSeq" id="WP_173082993.1">
    <property type="nucleotide sequence ID" value="NZ_BLTE01000006.1"/>
</dbReference>
<accession>A0A6V8LLY2</accession>
<evidence type="ECO:0000256" key="1">
    <source>
        <dbReference type="SAM" id="SignalP"/>
    </source>
</evidence>
<feature type="signal peptide" evidence="1">
    <location>
        <begin position="1"/>
        <end position="26"/>
    </location>
</feature>
<name>A0A6V8LLY2_9BACT</name>
<reference evidence="2 3" key="2">
    <citation type="submission" date="2020-05" db="EMBL/GenBank/DDBJ databases">
        <title>Draft genome sequence of Desulfovibrio sp. strainFSS-1.</title>
        <authorList>
            <person name="Shimoshige H."/>
            <person name="Kobayashi H."/>
            <person name="Maekawa T."/>
        </authorList>
    </citation>
    <scope>NUCLEOTIDE SEQUENCE [LARGE SCALE GENOMIC DNA]</scope>
    <source>
        <strain evidence="2 3">SIID29052-01</strain>
    </source>
</reference>
<keyword evidence="1" id="KW-0732">Signal</keyword>
<feature type="chain" id="PRO_5028860135" evidence="1">
    <location>
        <begin position="27"/>
        <end position="149"/>
    </location>
</feature>
<keyword evidence="3" id="KW-1185">Reference proteome</keyword>
<organism evidence="2 3">
    <name type="scientific">Fundidesulfovibrio magnetotacticus</name>
    <dbReference type="NCBI Taxonomy" id="2730080"/>
    <lineage>
        <taxon>Bacteria</taxon>
        <taxon>Pseudomonadati</taxon>
        <taxon>Thermodesulfobacteriota</taxon>
        <taxon>Desulfovibrionia</taxon>
        <taxon>Desulfovibrionales</taxon>
        <taxon>Desulfovibrionaceae</taxon>
        <taxon>Fundidesulfovibrio</taxon>
    </lineage>
</organism>
<evidence type="ECO:0000313" key="2">
    <source>
        <dbReference type="EMBL" id="GFK93693.1"/>
    </source>
</evidence>
<dbReference type="AlphaFoldDB" id="A0A6V8LLY2"/>
<protein>
    <submittedName>
        <fullName evidence="2">Uncharacterized protein</fullName>
    </submittedName>
</protein>
<dbReference type="Proteomes" id="UP000494245">
    <property type="component" value="Unassembled WGS sequence"/>
</dbReference>
<gene>
    <name evidence="2" type="ORF">NNJEOMEG_01527</name>
</gene>
<comment type="caution">
    <text evidence="2">The sequence shown here is derived from an EMBL/GenBank/DDBJ whole genome shotgun (WGS) entry which is preliminary data.</text>
</comment>
<dbReference type="EMBL" id="BLTE01000006">
    <property type="protein sequence ID" value="GFK93693.1"/>
    <property type="molecule type" value="Genomic_DNA"/>
</dbReference>
<sequence>MTARIILAAGALALAAFLFQPGKAQAQDKIPFPEGKGSQKALMDDWVRKKRALRDQVAQDLRRKGLLPKDGVVSFEAVVKPDPKNPGKVLVHIESLTIHEARSPVNTATDAIFAPRKGGAEAASIPVGGGTVRENITIVGGKPQEPAKP</sequence>